<dbReference type="GO" id="GO:0005576">
    <property type="term" value="C:extracellular region"/>
    <property type="evidence" value="ECO:0007669"/>
    <property type="project" value="UniProtKB-SubCell"/>
</dbReference>
<gene>
    <name evidence="6" type="ORF">KC01_LOCUS19898</name>
</gene>
<accession>A0AAV2KQQ6</accession>
<keyword evidence="2" id="KW-0964">Secreted</keyword>
<evidence type="ECO:0000313" key="7">
    <source>
        <dbReference type="Proteomes" id="UP001497482"/>
    </source>
</evidence>
<evidence type="ECO:0008006" key="8">
    <source>
        <dbReference type="Google" id="ProtNLM"/>
    </source>
</evidence>
<evidence type="ECO:0000256" key="5">
    <source>
        <dbReference type="SAM" id="SignalP"/>
    </source>
</evidence>
<dbReference type="EMBL" id="OZ035841">
    <property type="protein sequence ID" value="CAL1590385.1"/>
    <property type="molecule type" value="Genomic_DNA"/>
</dbReference>
<dbReference type="Proteomes" id="UP001497482">
    <property type="component" value="Chromosome 19"/>
</dbReference>
<organism evidence="6 7">
    <name type="scientific">Knipowitschia caucasica</name>
    <name type="common">Caucasian dwarf goby</name>
    <name type="synonym">Pomatoschistus caucasicus</name>
    <dbReference type="NCBI Taxonomy" id="637954"/>
    <lineage>
        <taxon>Eukaryota</taxon>
        <taxon>Metazoa</taxon>
        <taxon>Chordata</taxon>
        <taxon>Craniata</taxon>
        <taxon>Vertebrata</taxon>
        <taxon>Euteleostomi</taxon>
        <taxon>Actinopterygii</taxon>
        <taxon>Neopterygii</taxon>
        <taxon>Teleostei</taxon>
        <taxon>Neoteleostei</taxon>
        <taxon>Acanthomorphata</taxon>
        <taxon>Gobiaria</taxon>
        <taxon>Gobiiformes</taxon>
        <taxon>Gobioidei</taxon>
        <taxon>Gobiidae</taxon>
        <taxon>Gobiinae</taxon>
        <taxon>Knipowitschia</taxon>
    </lineage>
</organism>
<evidence type="ECO:0000313" key="6">
    <source>
        <dbReference type="EMBL" id="CAL1590385.1"/>
    </source>
</evidence>
<dbReference type="PANTHER" id="PTHR11967">
    <property type="entry name" value="ALPHA-1-ACID GLYCOPROTEIN"/>
    <property type="match status" value="1"/>
</dbReference>
<evidence type="ECO:0000256" key="2">
    <source>
        <dbReference type="ARBA" id="ARBA00022525"/>
    </source>
</evidence>
<proteinExistence type="predicted"/>
<dbReference type="PANTHER" id="PTHR11967:SF2">
    <property type="entry name" value="ALPHA-1-ACID GLYCOPROTEIN 1"/>
    <property type="match status" value="1"/>
</dbReference>
<sequence>MKAVCAVLCALLYVCRAAPLTCDQLTSPGQVQDLTGTWFVHAMSTDSCVLRNSVQTLLSPSLIMDITEDTQQYQAVLMIKTLSICENETLATLTPQRGMLVAQNGRDTYKLFRLTNSSDCVVFKMEMQFANTTVLYFSSRRKSVEPAEILEFETQASCLHLPRPERLGSDFDFSSCREYEETELTEAEAAVLLQRLRAWAVEVTKCLMDYMLRWYKFS</sequence>
<dbReference type="InterPro" id="IPR012674">
    <property type="entry name" value="Calycin"/>
</dbReference>
<protein>
    <recommendedName>
        <fullName evidence="8">Lipocalin/cytosolic fatty-acid binding domain-containing protein</fullName>
    </recommendedName>
</protein>
<reference evidence="6 7" key="1">
    <citation type="submission" date="2024-04" db="EMBL/GenBank/DDBJ databases">
        <authorList>
            <person name="Waldvogel A.-M."/>
            <person name="Schoenle A."/>
        </authorList>
    </citation>
    <scope>NUCLEOTIDE SEQUENCE [LARGE SCALE GENOMIC DNA]</scope>
</reference>
<dbReference type="Gene3D" id="2.40.128.20">
    <property type="match status" value="1"/>
</dbReference>
<feature type="chain" id="PRO_5043741032" description="Lipocalin/cytosolic fatty-acid binding domain-containing protein" evidence="5">
    <location>
        <begin position="18"/>
        <end position="218"/>
    </location>
</feature>
<evidence type="ECO:0000256" key="4">
    <source>
        <dbReference type="ARBA" id="ARBA00023180"/>
    </source>
</evidence>
<keyword evidence="4" id="KW-0325">Glycoprotein</keyword>
<evidence type="ECO:0000256" key="1">
    <source>
        <dbReference type="ARBA" id="ARBA00004613"/>
    </source>
</evidence>
<keyword evidence="3 5" id="KW-0732">Signal</keyword>
<name>A0AAV2KQQ6_KNICA</name>
<dbReference type="AlphaFoldDB" id="A0AAV2KQQ6"/>
<evidence type="ECO:0000256" key="3">
    <source>
        <dbReference type="ARBA" id="ARBA00022729"/>
    </source>
</evidence>
<feature type="signal peptide" evidence="5">
    <location>
        <begin position="1"/>
        <end position="17"/>
    </location>
</feature>
<comment type="subcellular location">
    <subcellularLocation>
        <location evidence="1">Secreted</location>
    </subcellularLocation>
</comment>
<keyword evidence="7" id="KW-1185">Reference proteome</keyword>